<evidence type="ECO:0000256" key="9">
    <source>
        <dbReference type="ARBA" id="ARBA00057091"/>
    </source>
</evidence>
<dbReference type="GO" id="GO:0005739">
    <property type="term" value="C:mitochondrion"/>
    <property type="evidence" value="ECO:0007669"/>
    <property type="project" value="UniProtKB-SubCell"/>
</dbReference>
<dbReference type="GeneID" id="106751457"/>
<dbReference type="CDD" id="cd04670">
    <property type="entry name" value="NUDIX_ASFGF2_Nudt6"/>
    <property type="match status" value="1"/>
</dbReference>
<dbReference type="GO" id="GO:0047631">
    <property type="term" value="F:ADP-ribose diphosphatase activity"/>
    <property type="evidence" value="ECO:0007669"/>
    <property type="project" value="TreeGrafter"/>
</dbReference>
<dbReference type="PRINTS" id="PR00502">
    <property type="entry name" value="NUDIXFAMILY"/>
</dbReference>
<dbReference type="GO" id="GO:0005634">
    <property type="term" value="C:nucleus"/>
    <property type="evidence" value="ECO:0007669"/>
    <property type="project" value="UniProtKB-SubCell"/>
</dbReference>
<dbReference type="RefSeq" id="XP_014487840.1">
    <property type="nucleotide sequence ID" value="XM_014632354.1"/>
</dbReference>
<dbReference type="PROSITE" id="PS51462">
    <property type="entry name" value="NUDIX"/>
    <property type="match status" value="1"/>
</dbReference>
<dbReference type="Gene3D" id="3.40.630.30">
    <property type="match status" value="1"/>
</dbReference>
<evidence type="ECO:0000313" key="14">
    <source>
        <dbReference type="RefSeq" id="XP_014487839.1"/>
    </source>
</evidence>
<dbReference type="Proteomes" id="UP000515204">
    <property type="component" value="Unplaced"/>
</dbReference>
<keyword evidence="7" id="KW-0496">Mitochondrion</keyword>
<dbReference type="InterPro" id="IPR003293">
    <property type="entry name" value="Nudix_hydrolase6-like"/>
</dbReference>
<dbReference type="KEGG" id="dqu:106751457"/>
<evidence type="ECO:0000256" key="10">
    <source>
        <dbReference type="ARBA" id="ARBA00068898"/>
    </source>
</evidence>
<sequence>MQIASSTRLFGVTKLLRLPLQNSNNLLPSLQYSAHIRQLDVTMAKQIFQGQSDYYNGITIDSAEEVCDNKIFTQRLKDSLEQWIKNKKRTIWFRVHIPHTEWIPILTKQGFVFHHAKEKYVVLYRWLPVDEECNVPKYAHTILGVGAFVYNEGTGEILVIKEKYSYNKATWKLPGGYVEPGENIEAAAKREVLEETGIQADFRCLLTFRHGHGYSFGCSDIYMIAYLTPQNFDIQKCKREILECRWMKLSEFMEHPEIHAHNKTLATKTVEFLGHQMGMVVNYENHPITQKEIHIYSVDLVTNIKK</sequence>
<dbReference type="SUPFAM" id="SSF55811">
    <property type="entry name" value="Nudix"/>
    <property type="match status" value="1"/>
</dbReference>
<dbReference type="RefSeq" id="XP_014487839.1">
    <property type="nucleotide sequence ID" value="XM_014632353.1"/>
</dbReference>
<keyword evidence="8" id="KW-0539">Nucleus</keyword>
<comment type="similarity">
    <text evidence="4 11">Belongs to the Nudix hydrolase family.</text>
</comment>
<dbReference type="InterPro" id="IPR020476">
    <property type="entry name" value="Nudix_hydrolase"/>
</dbReference>
<comment type="function">
    <text evidence="9">May contribute to the regulation of cell proliferation.</text>
</comment>
<dbReference type="InterPro" id="IPR000086">
    <property type="entry name" value="NUDIX_hydrolase_dom"/>
</dbReference>
<dbReference type="InterPro" id="IPR040618">
    <property type="entry name" value="Pre-Nudix"/>
</dbReference>
<evidence type="ECO:0000256" key="1">
    <source>
        <dbReference type="ARBA" id="ARBA00004123"/>
    </source>
</evidence>
<name>A0A6P3YA00_DINQU</name>
<evidence type="ECO:0000313" key="16">
    <source>
        <dbReference type="RefSeq" id="XP_014487841.1"/>
    </source>
</evidence>
<feature type="domain" description="Nudix hydrolase" evidence="12">
    <location>
        <begin position="140"/>
        <end position="271"/>
    </location>
</feature>
<keyword evidence="5" id="KW-0963">Cytoplasm</keyword>
<keyword evidence="13" id="KW-1185">Reference proteome</keyword>
<dbReference type="Gene3D" id="3.90.79.10">
    <property type="entry name" value="Nucleoside Triphosphate Pyrophosphohydrolase"/>
    <property type="match status" value="1"/>
</dbReference>
<evidence type="ECO:0000313" key="13">
    <source>
        <dbReference type="Proteomes" id="UP000515204"/>
    </source>
</evidence>
<evidence type="ECO:0000256" key="11">
    <source>
        <dbReference type="RuleBase" id="RU003476"/>
    </source>
</evidence>
<evidence type="ECO:0000256" key="2">
    <source>
        <dbReference type="ARBA" id="ARBA00004173"/>
    </source>
</evidence>
<dbReference type="GO" id="GO:0035529">
    <property type="term" value="F:NADH pyrophosphatase activity"/>
    <property type="evidence" value="ECO:0007669"/>
    <property type="project" value="TreeGrafter"/>
</dbReference>
<dbReference type="GO" id="GO:0051287">
    <property type="term" value="F:NAD binding"/>
    <property type="evidence" value="ECO:0007669"/>
    <property type="project" value="TreeGrafter"/>
</dbReference>
<dbReference type="AlphaFoldDB" id="A0A6P3YA00"/>
<accession>A0A6P3YA00</accession>
<dbReference type="OrthoDB" id="447842at2759"/>
<evidence type="ECO:0000256" key="4">
    <source>
        <dbReference type="ARBA" id="ARBA00005582"/>
    </source>
</evidence>
<dbReference type="PRINTS" id="PR01356">
    <property type="entry name" value="GFGPROTEIN"/>
</dbReference>
<comment type="subcellular location">
    <subcellularLocation>
        <location evidence="3">Cytoplasm</location>
    </subcellularLocation>
    <subcellularLocation>
        <location evidence="2">Mitochondrion</location>
    </subcellularLocation>
    <subcellularLocation>
        <location evidence="1">Nucleus</location>
    </subcellularLocation>
</comment>
<organism evidence="13 16">
    <name type="scientific">Dinoponera quadriceps</name>
    <name type="common">South American ant</name>
    <dbReference type="NCBI Taxonomy" id="609295"/>
    <lineage>
        <taxon>Eukaryota</taxon>
        <taxon>Metazoa</taxon>
        <taxon>Ecdysozoa</taxon>
        <taxon>Arthropoda</taxon>
        <taxon>Hexapoda</taxon>
        <taxon>Insecta</taxon>
        <taxon>Pterygota</taxon>
        <taxon>Neoptera</taxon>
        <taxon>Endopterygota</taxon>
        <taxon>Hymenoptera</taxon>
        <taxon>Apocrita</taxon>
        <taxon>Aculeata</taxon>
        <taxon>Formicoidea</taxon>
        <taxon>Formicidae</taxon>
        <taxon>Ponerinae</taxon>
        <taxon>Ponerini</taxon>
        <taxon>Dinoponera</taxon>
    </lineage>
</organism>
<keyword evidence="6 11" id="KW-0378">Hydrolase</keyword>
<evidence type="ECO:0000256" key="6">
    <source>
        <dbReference type="ARBA" id="ARBA00022801"/>
    </source>
</evidence>
<evidence type="ECO:0000256" key="3">
    <source>
        <dbReference type="ARBA" id="ARBA00004496"/>
    </source>
</evidence>
<evidence type="ECO:0000256" key="7">
    <source>
        <dbReference type="ARBA" id="ARBA00023128"/>
    </source>
</evidence>
<dbReference type="FunFam" id="3.90.79.10:FF:000027">
    <property type="entry name" value="nucleoside diphosphate-linked moiety X motif 6"/>
    <property type="match status" value="1"/>
</dbReference>
<evidence type="ECO:0000256" key="8">
    <source>
        <dbReference type="ARBA" id="ARBA00023242"/>
    </source>
</evidence>
<dbReference type="RefSeq" id="XP_014487841.1">
    <property type="nucleotide sequence ID" value="XM_014632355.1"/>
</dbReference>
<gene>
    <name evidence="14 15 16" type="primary">LOC106751457</name>
</gene>
<dbReference type="PROSITE" id="PS00893">
    <property type="entry name" value="NUDIX_BOX"/>
    <property type="match status" value="1"/>
</dbReference>
<proteinExistence type="inferred from homology"/>
<protein>
    <recommendedName>
        <fullName evidence="10">Nucleoside diphosphate-linked moiety X motif 6</fullName>
    </recommendedName>
</protein>
<dbReference type="PANTHER" id="PTHR13994">
    <property type="entry name" value="NUDIX HYDROLASE RELATED"/>
    <property type="match status" value="1"/>
</dbReference>
<dbReference type="InterPro" id="IPR015797">
    <property type="entry name" value="NUDIX_hydrolase-like_dom_sf"/>
</dbReference>
<dbReference type="InterPro" id="IPR020084">
    <property type="entry name" value="NUDIX_hydrolase_CS"/>
</dbReference>
<dbReference type="PANTHER" id="PTHR13994:SF13">
    <property type="entry name" value="FI03680P"/>
    <property type="match status" value="1"/>
</dbReference>
<dbReference type="Pfam" id="PF18290">
    <property type="entry name" value="Nudix_hydro"/>
    <property type="match status" value="1"/>
</dbReference>
<dbReference type="Pfam" id="PF00293">
    <property type="entry name" value="NUDIX"/>
    <property type="match status" value="1"/>
</dbReference>
<reference evidence="14 15" key="1">
    <citation type="submission" date="2025-04" db="UniProtKB">
        <authorList>
            <consortium name="RefSeq"/>
        </authorList>
    </citation>
    <scope>IDENTIFICATION</scope>
</reference>
<evidence type="ECO:0000313" key="15">
    <source>
        <dbReference type="RefSeq" id="XP_014487840.1"/>
    </source>
</evidence>
<evidence type="ECO:0000259" key="12">
    <source>
        <dbReference type="PROSITE" id="PS51462"/>
    </source>
</evidence>
<evidence type="ECO:0000256" key="5">
    <source>
        <dbReference type="ARBA" id="ARBA00022490"/>
    </source>
</evidence>